<name>A0A0X1KKL6_9EURY</name>
<accession>A0A0X1KKL6</accession>
<evidence type="ECO:0000256" key="1">
    <source>
        <dbReference type="ARBA" id="ARBA00022670"/>
    </source>
</evidence>
<dbReference type="PATRIC" id="fig|1432656.3.peg.1224"/>
<evidence type="ECO:0000256" key="5">
    <source>
        <dbReference type="ARBA" id="ARBA00023049"/>
    </source>
</evidence>
<dbReference type="InterPro" id="IPR028090">
    <property type="entry name" value="JAB_dom_prok"/>
</dbReference>
<dbReference type="GeneID" id="27135266"/>
<reference evidence="7 8" key="1">
    <citation type="submission" date="2014-01" db="EMBL/GenBank/DDBJ databases">
        <title>Genome sequencing of Thermococcus guaymasensis.</title>
        <authorList>
            <person name="Zhang X."/>
            <person name="Alvare G."/>
            <person name="Fristensky B."/>
            <person name="Chen L."/>
            <person name="Suen T."/>
            <person name="Chen Q."/>
            <person name="Ma K."/>
        </authorList>
    </citation>
    <scope>NUCLEOTIDE SEQUENCE [LARGE SCALE GENOMIC DNA]</scope>
    <source>
        <strain evidence="7 8">DSM 11113</strain>
    </source>
</reference>
<evidence type="ECO:0000256" key="3">
    <source>
        <dbReference type="ARBA" id="ARBA00022801"/>
    </source>
</evidence>
<dbReference type="GO" id="GO:0046872">
    <property type="term" value="F:metal ion binding"/>
    <property type="evidence" value="ECO:0007669"/>
    <property type="project" value="UniProtKB-KW"/>
</dbReference>
<dbReference type="RefSeq" id="WP_084213862.1">
    <property type="nucleotide sequence ID" value="NZ_CP007140.1"/>
</dbReference>
<evidence type="ECO:0000256" key="4">
    <source>
        <dbReference type="ARBA" id="ARBA00022833"/>
    </source>
</evidence>
<dbReference type="KEGG" id="tgy:X802_06305"/>
<evidence type="ECO:0000259" key="6">
    <source>
        <dbReference type="Pfam" id="PF14464"/>
    </source>
</evidence>
<dbReference type="STRING" id="1432656.X802_06305"/>
<evidence type="ECO:0000313" key="8">
    <source>
        <dbReference type="Proteomes" id="UP000062043"/>
    </source>
</evidence>
<gene>
    <name evidence="7" type="ORF">X802_06305</name>
</gene>
<dbReference type="CDD" id="cd08072">
    <property type="entry name" value="MPN_archaeal"/>
    <property type="match status" value="1"/>
</dbReference>
<dbReference type="Proteomes" id="UP000062043">
    <property type="component" value="Chromosome"/>
</dbReference>
<keyword evidence="3" id="KW-0378">Hydrolase</keyword>
<dbReference type="AlphaFoldDB" id="A0A0X1KKL6"/>
<dbReference type="GO" id="GO:0008237">
    <property type="term" value="F:metallopeptidase activity"/>
    <property type="evidence" value="ECO:0007669"/>
    <property type="project" value="UniProtKB-KW"/>
</dbReference>
<keyword evidence="5 7" id="KW-0482">Metalloprotease</keyword>
<sequence>MIDKVRVRKELMEYLLELAKSFYPNEFAGFLRERDGVFEEVLIAPAGHFGRTSVFFNTWMLPLEHDIKGTVHSHPNHVCQPSQQDLWFFSKFGGIHIILCYPFTPADVRAFLSSGEPVEIEVVP</sequence>
<keyword evidence="4" id="KW-0862">Zinc</keyword>
<dbReference type="GO" id="GO:0006508">
    <property type="term" value="P:proteolysis"/>
    <property type="evidence" value="ECO:0007669"/>
    <property type="project" value="UniProtKB-KW"/>
</dbReference>
<keyword evidence="8" id="KW-1185">Reference proteome</keyword>
<organism evidence="7 8">
    <name type="scientific">Thermococcus guaymasensis DSM 11113</name>
    <dbReference type="NCBI Taxonomy" id="1432656"/>
    <lineage>
        <taxon>Archaea</taxon>
        <taxon>Methanobacteriati</taxon>
        <taxon>Methanobacteriota</taxon>
        <taxon>Thermococci</taxon>
        <taxon>Thermococcales</taxon>
        <taxon>Thermococcaceae</taxon>
        <taxon>Thermococcus</taxon>
    </lineage>
</organism>
<feature type="domain" description="JAB" evidence="6">
    <location>
        <begin position="10"/>
        <end position="107"/>
    </location>
</feature>
<dbReference type="Gene3D" id="3.40.140.10">
    <property type="entry name" value="Cytidine Deaminase, domain 2"/>
    <property type="match status" value="1"/>
</dbReference>
<dbReference type="SUPFAM" id="SSF102712">
    <property type="entry name" value="JAB1/MPN domain"/>
    <property type="match status" value="1"/>
</dbReference>
<keyword evidence="2" id="KW-0479">Metal-binding</keyword>
<keyword evidence="1 7" id="KW-0645">Protease</keyword>
<protein>
    <submittedName>
        <fullName evidence="7">Metalloprotease</fullName>
    </submittedName>
</protein>
<dbReference type="Pfam" id="PF14464">
    <property type="entry name" value="Prok-JAB"/>
    <property type="match status" value="1"/>
</dbReference>
<evidence type="ECO:0000256" key="2">
    <source>
        <dbReference type="ARBA" id="ARBA00022723"/>
    </source>
</evidence>
<dbReference type="EMBL" id="CP007140">
    <property type="protein sequence ID" value="AJC71813.1"/>
    <property type="molecule type" value="Genomic_DNA"/>
</dbReference>
<proteinExistence type="predicted"/>
<evidence type="ECO:0000313" key="7">
    <source>
        <dbReference type="EMBL" id="AJC71813.1"/>
    </source>
</evidence>